<dbReference type="InterPro" id="IPR001647">
    <property type="entry name" value="HTH_TetR"/>
</dbReference>
<sequence>MRDLAEDIADCADLQPAFTRRRLITTRDGPSRPLLVVFEHRSSSWPRHPRTRKAVTMPPFTSPLPPTSAPQGMAPPATDPRRSRSDEILDGAAELFAEYGYHGSSLRDISHQVGISHPGMLHHFASKDALLGGVIDRLEAHAQAALDRVEELCTDPEVFVRALAEIWHPGSHSIQLLATLDADAVSDDHPGRFRMARLRRVHEHILEACFTRLGEDHMLREGVDPTFAARVMMALVLSHAVRENTVRVMQTESHDDAPVQDLMRLAGVLLLSAPSVKDAEDYEPVEVPQPSSQRV</sequence>
<comment type="caution">
    <text evidence="5">The sequence shown here is derived from an EMBL/GenBank/DDBJ whole genome shotgun (WGS) entry which is preliminary data.</text>
</comment>
<dbReference type="Pfam" id="PF00440">
    <property type="entry name" value="TetR_N"/>
    <property type="match status" value="1"/>
</dbReference>
<protein>
    <submittedName>
        <fullName evidence="5">TetR/AcrR family transcriptional regulator</fullName>
    </submittedName>
</protein>
<dbReference type="Proteomes" id="UP000823823">
    <property type="component" value="Unassembled WGS sequence"/>
</dbReference>
<evidence type="ECO:0000256" key="2">
    <source>
        <dbReference type="PROSITE-ProRule" id="PRU00335"/>
    </source>
</evidence>
<evidence type="ECO:0000259" key="4">
    <source>
        <dbReference type="PROSITE" id="PS50977"/>
    </source>
</evidence>
<evidence type="ECO:0000256" key="1">
    <source>
        <dbReference type="ARBA" id="ARBA00023125"/>
    </source>
</evidence>
<evidence type="ECO:0000313" key="5">
    <source>
        <dbReference type="EMBL" id="HJB10487.1"/>
    </source>
</evidence>
<name>A0A9D2LD61_9MICO</name>
<dbReference type="InterPro" id="IPR036271">
    <property type="entry name" value="Tet_transcr_reg_TetR-rel_C_sf"/>
</dbReference>
<organism evidence="5 6">
    <name type="scientific">Candidatus Brachybacterium merdavium</name>
    <dbReference type="NCBI Taxonomy" id="2838513"/>
    <lineage>
        <taxon>Bacteria</taxon>
        <taxon>Bacillati</taxon>
        <taxon>Actinomycetota</taxon>
        <taxon>Actinomycetes</taxon>
        <taxon>Micrococcales</taxon>
        <taxon>Dermabacteraceae</taxon>
        <taxon>Brachybacterium</taxon>
    </lineage>
</organism>
<dbReference type="PROSITE" id="PS50977">
    <property type="entry name" value="HTH_TETR_2"/>
    <property type="match status" value="1"/>
</dbReference>
<feature type="DNA-binding region" description="H-T-H motif" evidence="2">
    <location>
        <begin position="105"/>
        <end position="124"/>
    </location>
</feature>
<dbReference type="InterPro" id="IPR009057">
    <property type="entry name" value="Homeodomain-like_sf"/>
</dbReference>
<dbReference type="EMBL" id="DWZH01000060">
    <property type="protein sequence ID" value="HJB10487.1"/>
    <property type="molecule type" value="Genomic_DNA"/>
</dbReference>
<proteinExistence type="predicted"/>
<dbReference type="PRINTS" id="PR00455">
    <property type="entry name" value="HTHTETR"/>
</dbReference>
<dbReference type="SUPFAM" id="SSF46689">
    <property type="entry name" value="Homeodomain-like"/>
    <property type="match status" value="1"/>
</dbReference>
<evidence type="ECO:0000313" key="6">
    <source>
        <dbReference type="Proteomes" id="UP000823823"/>
    </source>
</evidence>
<dbReference type="PANTHER" id="PTHR30055:SF226">
    <property type="entry name" value="HTH-TYPE TRANSCRIPTIONAL REGULATOR PKSA"/>
    <property type="match status" value="1"/>
</dbReference>
<dbReference type="AlphaFoldDB" id="A0A9D2LD61"/>
<dbReference type="GO" id="GO:0000976">
    <property type="term" value="F:transcription cis-regulatory region binding"/>
    <property type="evidence" value="ECO:0007669"/>
    <property type="project" value="TreeGrafter"/>
</dbReference>
<dbReference type="PANTHER" id="PTHR30055">
    <property type="entry name" value="HTH-TYPE TRANSCRIPTIONAL REGULATOR RUTR"/>
    <property type="match status" value="1"/>
</dbReference>
<gene>
    <name evidence="5" type="ORF">H9786_08145</name>
</gene>
<feature type="domain" description="HTH tetR-type" evidence="4">
    <location>
        <begin position="82"/>
        <end position="142"/>
    </location>
</feature>
<keyword evidence="1 2" id="KW-0238">DNA-binding</keyword>
<reference evidence="5" key="2">
    <citation type="submission" date="2021-04" db="EMBL/GenBank/DDBJ databases">
        <authorList>
            <person name="Gilroy R."/>
        </authorList>
    </citation>
    <scope>NUCLEOTIDE SEQUENCE</scope>
    <source>
        <strain evidence="5">ChiHjej13B12-24818</strain>
    </source>
</reference>
<accession>A0A9D2LD61</accession>
<reference evidence="5" key="1">
    <citation type="journal article" date="2021" name="PeerJ">
        <title>Extensive microbial diversity within the chicken gut microbiome revealed by metagenomics and culture.</title>
        <authorList>
            <person name="Gilroy R."/>
            <person name="Ravi A."/>
            <person name="Getino M."/>
            <person name="Pursley I."/>
            <person name="Horton D.L."/>
            <person name="Alikhan N.F."/>
            <person name="Baker D."/>
            <person name="Gharbi K."/>
            <person name="Hall N."/>
            <person name="Watson M."/>
            <person name="Adriaenssens E.M."/>
            <person name="Foster-Nyarko E."/>
            <person name="Jarju S."/>
            <person name="Secka A."/>
            <person name="Antonio M."/>
            <person name="Oren A."/>
            <person name="Chaudhuri R.R."/>
            <person name="La Ragione R."/>
            <person name="Hildebrand F."/>
            <person name="Pallen M.J."/>
        </authorList>
    </citation>
    <scope>NUCLEOTIDE SEQUENCE</scope>
    <source>
        <strain evidence="5">ChiHjej13B12-24818</strain>
    </source>
</reference>
<dbReference type="SUPFAM" id="SSF48498">
    <property type="entry name" value="Tetracyclin repressor-like, C-terminal domain"/>
    <property type="match status" value="1"/>
</dbReference>
<dbReference type="Gene3D" id="1.10.357.10">
    <property type="entry name" value="Tetracycline Repressor, domain 2"/>
    <property type="match status" value="1"/>
</dbReference>
<dbReference type="GO" id="GO:0003700">
    <property type="term" value="F:DNA-binding transcription factor activity"/>
    <property type="evidence" value="ECO:0007669"/>
    <property type="project" value="TreeGrafter"/>
</dbReference>
<evidence type="ECO:0000256" key="3">
    <source>
        <dbReference type="SAM" id="MobiDB-lite"/>
    </source>
</evidence>
<feature type="region of interest" description="Disordered" evidence="3">
    <location>
        <begin position="46"/>
        <end position="84"/>
    </location>
</feature>
<dbReference type="InterPro" id="IPR050109">
    <property type="entry name" value="HTH-type_TetR-like_transc_reg"/>
</dbReference>